<accession>A0A2P2JKH0</accession>
<name>A0A2P2JKH0_RHIMU</name>
<dbReference type="AlphaFoldDB" id="A0A2P2JKH0"/>
<reference evidence="1" key="1">
    <citation type="submission" date="2018-02" db="EMBL/GenBank/DDBJ databases">
        <title>Rhizophora mucronata_Transcriptome.</title>
        <authorList>
            <person name="Meera S.P."/>
            <person name="Sreeshan A."/>
            <person name="Augustine A."/>
        </authorList>
    </citation>
    <scope>NUCLEOTIDE SEQUENCE</scope>
    <source>
        <tissue evidence="1">Leaf</tissue>
    </source>
</reference>
<organism evidence="1">
    <name type="scientific">Rhizophora mucronata</name>
    <name type="common">Asiatic mangrove</name>
    <dbReference type="NCBI Taxonomy" id="61149"/>
    <lineage>
        <taxon>Eukaryota</taxon>
        <taxon>Viridiplantae</taxon>
        <taxon>Streptophyta</taxon>
        <taxon>Embryophyta</taxon>
        <taxon>Tracheophyta</taxon>
        <taxon>Spermatophyta</taxon>
        <taxon>Magnoliopsida</taxon>
        <taxon>eudicotyledons</taxon>
        <taxon>Gunneridae</taxon>
        <taxon>Pentapetalae</taxon>
        <taxon>rosids</taxon>
        <taxon>fabids</taxon>
        <taxon>Malpighiales</taxon>
        <taxon>Rhizophoraceae</taxon>
        <taxon>Rhizophora</taxon>
    </lineage>
</organism>
<evidence type="ECO:0000313" key="1">
    <source>
        <dbReference type="EMBL" id="MBW93950.1"/>
    </source>
</evidence>
<dbReference type="EMBL" id="GGEC01013467">
    <property type="protein sequence ID" value="MBW93950.1"/>
    <property type="molecule type" value="Transcribed_RNA"/>
</dbReference>
<sequence>MVDSPNGCHFIDEFLPISCGFTQHLYCCKIATSKLAFIHRAISSFTQLVIEVFGHLLNIRVGVPNWH</sequence>
<proteinExistence type="predicted"/>
<protein>
    <submittedName>
        <fullName evidence="1">Uncharacterized protein</fullName>
    </submittedName>
</protein>